<reference evidence="3 4" key="1">
    <citation type="submission" date="2024-01" db="EMBL/GenBank/DDBJ databases">
        <title>A telomere-to-telomere, gap-free genome of sweet tea (Lithocarpus litseifolius).</title>
        <authorList>
            <person name="Zhou J."/>
        </authorList>
    </citation>
    <scope>NUCLEOTIDE SEQUENCE [LARGE SCALE GENOMIC DNA]</scope>
    <source>
        <strain evidence="3">Zhou-2022a</strain>
        <tissue evidence="3">Leaf</tissue>
    </source>
</reference>
<evidence type="ECO:0000313" key="4">
    <source>
        <dbReference type="Proteomes" id="UP001459277"/>
    </source>
</evidence>
<evidence type="ECO:0000259" key="2">
    <source>
        <dbReference type="Pfam" id="PF03372"/>
    </source>
</evidence>
<dbReference type="Pfam" id="PF03372">
    <property type="entry name" value="Exo_endo_phos"/>
    <property type="match status" value="1"/>
</dbReference>
<dbReference type="Proteomes" id="UP001459277">
    <property type="component" value="Unassembled WGS sequence"/>
</dbReference>
<feature type="region of interest" description="Disordered" evidence="1">
    <location>
        <begin position="240"/>
        <end position="278"/>
    </location>
</feature>
<dbReference type="InterPro" id="IPR036691">
    <property type="entry name" value="Endo/exonu/phosph_ase_sf"/>
</dbReference>
<evidence type="ECO:0000313" key="3">
    <source>
        <dbReference type="EMBL" id="KAK9990826.1"/>
    </source>
</evidence>
<dbReference type="PANTHER" id="PTHR33710">
    <property type="entry name" value="BNAC02G09200D PROTEIN"/>
    <property type="match status" value="1"/>
</dbReference>
<feature type="compositionally biased region" description="Basic and acidic residues" evidence="1">
    <location>
        <begin position="77"/>
        <end position="86"/>
    </location>
</feature>
<proteinExistence type="predicted"/>
<comment type="caution">
    <text evidence="3">The sequence shown here is derived from an EMBL/GenBank/DDBJ whole genome shotgun (WGS) entry which is preliminary data.</text>
</comment>
<feature type="region of interest" description="Disordered" evidence="1">
    <location>
        <begin position="55"/>
        <end position="86"/>
    </location>
</feature>
<dbReference type="Gene3D" id="3.60.10.10">
    <property type="entry name" value="Endonuclease/exonuclease/phosphatase"/>
    <property type="match status" value="1"/>
</dbReference>
<accession>A0AAW2BXV2</accession>
<protein>
    <recommendedName>
        <fullName evidence="2">Endonuclease/exonuclease/phosphatase domain-containing protein</fullName>
    </recommendedName>
</protein>
<dbReference type="EMBL" id="JAZDWU010000009">
    <property type="protein sequence ID" value="KAK9990826.1"/>
    <property type="molecule type" value="Genomic_DNA"/>
</dbReference>
<name>A0AAW2BXV2_9ROSI</name>
<dbReference type="SUPFAM" id="SSF56219">
    <property type="entry name" value="DNase I-like"/>
    <property type="match status" value="1"/>
</dbReference>
<organism evidence="3 4">
    <name type="scientific">Lithocarpus litseifolius</name>
    <dbReference type="NCBI Taxonomy" id="425828"/>
    <lineage>
        <taxon>Eukaryota</taxon>
        <taxon>Viridiplantae</taxon>
        <taxon>Streptophyta</taxon>
        <taxon>Embryophyta</taxon>
        <taxon>Tracheophyta</taxon>
        <taxon>Spermatophyta</taxon>
        <taxon>Magnoliopsida</taxon>
        <taxon>eudicotyledons</taxon>
        <taxon>Gunneridae</taxon>
        <taxon>Pentapetalae</taxon>
        <taxon>rosids</taxon>
        <taxon>fabids</taxon>
        <taxon>Fagales</taxon>
        <taxon>Fagaceae</taxon>
        <taxon>Lithocarpus</taxon>
    </lineage>
</organism>
<dbReference type="PANTHER" id="PTHR33710:SF77">
    <property type="entry name" value="DNASE I-LIKE SUPERFAMILY PROTEIN"/>
    <property type="match status" value="1"/>
</dbReference>
<feature type="domain" description="Endonuclease/exonuclease/phosphatase" evidence="2">
    <location>
        <begin position="295"/>
        <end position="498"/>
    </location>
</feature>
<gene>
    <name evidence="3" type="ORF">SO802_025811</name>
</gene>
<evidence type="ECO:0000256" key="1">
    <source>
        <dbReference type="SAM" id="MobiDB-lite"/>
    </source>
</evidence>
<feature type="compositionally biased region" description="Acidic residues" evidence="1">
    <location>
        <begin position="65"/>
        <end position="76"/>
    </location>
</feature>
<dbReference type="GO" id="GO:0003824">
    <property type="term" value="F:catalytic activity"/>
    <property type="evidence" value="ECO:0007669"/>
    <property type="project" value="InterPro"/>
</dbReference>
<keyword evidence="4" id="KW-1185">Reference proteome</keyword>
<dbReference type="AlphaFoldDB" id="A0AAW2BXV2"/>
<sequence length="717" mass="81817">MEGMAEATAVPPAPLQELVLILEQATHMAKQLPATTDPTHLLQIYTSMSPHLTAASSLQGHGDVDSDEASDADDKDSEARVGRDHMPWKDILRGNQLLFTHEADAQKVISHGPRSFDKYLIGLHQPSASKSVDDAKFVTSPFWIQIHNLLLIRMNKANATAIGNTIGRVEQVDASPSGECQGRCIRVRINIDIEQPLCRGRYVDLGGSNPHWISFQYELIPCPTHMIDPPKAPKPLHGTWRRVGPPRDTVNTDISDESVLGPKRKQQDVPLPDNPPNDKKQRLFEMEAKSLVRVLANLVRLKGPTVLFLMETKLSVNEMIPIRDALRYHSMLAVPSVRQSWSLALLWKDDITVDTQTYSLNHIDAKIVVSLQVEWRLTGVYGHPEEQRKKETWALLRHLHSRASMPWVCIGDFNEILSSDEKSGGVPKSLGPTGFRSTLLHCDLVDLGYYGYKYTWRNGRPVNMFVEERLDRACANPKWREMFPTTKVRHLTAFYSDHDPILLETEFAQSRRRRRRIQRFQEKWVTYIGDKNTIFFHQRASQRRRKNQVEGVVDSDGMWQTEENKVTEIAVDYYQTLFTASTTTYTTEVVDKVDRVVTDDMRRTLMLLYTKEEVRVALFQMHPSKSPGPDGMSPYFFQKFWHIVGPDVTSAMLSVLHSSRCLRKMNLAHIVLIPKKNKPEHMSKYRPISLANVVSRLVSKVITNRLKIILPNVIFDA</sequence>
<dbReference type="InterPro" id="IPR005135">
    <property type="entry name" value="Endo/exonuclease/phosphatase"/>
</dbReference>